<evidence type="ECO:0000313" key="9">
    <source>
        <dbReference type="WBParaSite" id="ACRNAN_scaffold16036.g8029.t1"/>
    </source>
</evidence>
<dbReference type="GO" id="GO:0008199">
    <property type="term" value="F:ferric iron binding"/>
    <property type="evidence" value="ECO:0007669"/>
    <property type="project" value="InterPro"/>
</dbReference>
<accession>A0A914D0F3</accession>
<dbReference type="InterPro" id="IPR014034">
    <property type="entry name" value="Ferritin_CS"/>
</dbReference>
<dbReference type="GO" id="GO:0006826">
    <property type="term" value="P:iron ion transport"/>
    <property type="evidence" value="ECO:0007669"/>
    <property type="project" value="InterPro"/>
</dbReference>
<evidence type="ECO:0000256" key="3">
    <source>
        <dbReference type="ARBA" id="ARBA00022723"/>
    </source>
</evidence>
<dbReference type="EC" id="1.16.3.1" evidence="5"/>
<reference evidence="9" key="1">
    <citation type="submission" date="2022-11" db="UniProtKB">
        <authorList>
            <consortium name="WormBaseParasite"/>
        </authorList>
    </citation>
    <scope>IDENTIFICATION</scope>
</reference>
<dbReference type="Gene3D" id="1.20.1260.10">
    <property type="match status" value="1"/>
</dbReference>
<dbReference type="CDD" id="cd01056">
    <property type="entry name" value="Euk_Ferritin"/>
    <property type="match status" value="1"/>
</dbReference>
<dbReference type="InterPro" id="IPR001519">
    <property type="entry name" value="Ferritin"/>
</dbReference>
<dbReference type="WBParaSite" id="ACRNAN_scaffold16036.g8029.t1">
    <property type="protein sequence ID" value="ACRNAN_scaffold16036.g8029.t1"/>
    <property type="gene ID" value="ACRNAN_scaffold16036.g8029"/>
</dbReference>
<keyword evidence="2 5" id="KW-0409">Iron storage</keyword>
<dbReference type="Pfam" id="PF00210">
    <property type="entry name" value="Ferritin"/>
    <property type="match status" value="1"/>
</dbReference>
<feature type="domain" description="Ferritin-like diiron" evidence="7">
    <location>
        <begin position="1"/>
        <end position="148"/>
    </location>
</feature>
<dbReference type="GO" id="GO:0008198">
    <property type="term" value="F:ferrous iron binding"/>
    <property type="evidence" value="ECO:0007669"/>
    <property type="project" value="TreeGrafter"/>
</dbReference>
<comment type="function">
    <text evidence="5">Stores iron in a soluble, non-toxic, readily available form. Important for iron homeostasis. Iron is taken up in the ferrous form and deposited as ferric hydroxides after oxidation.</text>
</comment>
<feature type="compositionally biased region" description="Low complexity" evidence="6">
    <location>
        <begin position="7"/>
        <end position="23"/>
    </location>
</feature>
<dbReference type="PROSITE" id="PS50905">
    <property type="entry name" value="FERRITIN_LIKE"/>
    <property type="match status" value="1"/>
</dbReference>
<dbReference type="GO" id="GO:0004322">
    <property type="term" value="F:ferroxidase activity"/>
    <property type="evidence" value="ECO:0007669"/>
    <property type="project" value="UniProtKB-EC"/>
</dbReference>
<dbReference type="PANTHER" id="PTHR11431">
    <property type="entry name" value="FERRITIN"/>
    <property type="match status" value="1"/>
</dbReference>
<evidence type="ECO:0000256" key="6">
    <source>
        <dbReference type="SAM" id="MobiDB-lite"/>
    </source>
</evidence>
<dbReference type="SUPFAM" id="SSF47240">
    <property type="entry name" value="Ferritin-like"/>
    <property type="match status" value="1"/>
</dbReference>
<organism evidence="8 9">
    <name type="scientific">Acrobeloides nanus</name>
    <dbReference type="NCBI Taxonomy" id="290746"/>
    <lineage>
        <taxon>Eukaryota</taxon>
        <taxon>Metazoa</taxon>
        <taxon>Ecdysozoa</taxon>
        <taxon>Nematoda</taxon>
        <taxon>Chromadorea</taxon>
        <taxon>Rhabditida</taxon>
        <taxon>Tylenchina</taxon>
        <taxon>Cephalobomorpha</taxon>
        <taxon>Cephaloboidea</taxon>
        <taxon>Cephalobidae</taxon>
        <taxon>Acrobeloides</taxon>
    </lineage>
</organism>
<keyword evidence="4 5" id="KW-0408">Iron</keyword>
<evidence type="ECO:0000256" key="5">
    <source>
        <dbReference type="RuleBase" id="RU361145"/>
    </source>
</evidence>
<evidence type="ECO:0000256" key="2">
    <source>
        <dbReference type="ARBA" id="ARBA00022434"/>
    </source>
</evidence>
<proteinExistence type="inferred from homology"/>
<dbReference type="GO" id="GO:0006879">
    <property type="term" value="P:intracellular iron ion homeostasis"/>
    <property type="evidence" value="ECO:0007669"/>
    <property type="project" value="UniProtKB-KW"/>
</dbReference>
<comment type="similarity">
    <text evidence="1 5">Belongs to the ferritin family.</text>
</comment>
<dbReference type="AlphaFoldDB" id="A0A914D0F3"/>
<keyword evidence="5" id="KW-0560">Oxidoreductase</keyword>
<evidence type="ECO:0000256" key="1">
    <source>
        <dbReference type="ARBA" id="ARBA00007513"/>
    </source>
</evidence>
<evidence type="ECO:0000256" key="4">
    <source>
        <dbReference type="ARBA" id="ARBA00023004"/>
    </source>
</evidence>
<dbReference type="PROSITE" id="PS00204">
    <property type="entry name" value="FERRITIN_2"/>
    <property type="match status" value="1"/>
</dbReference>
<comment type="catalytic activity">
    <reaction evidence="5">
        <text>4 Fe(2+) + O2 + 4 H(+) = 4 Fe(3+) + 2 H2O</text>
        <dbReference type="Rhea" id="RHEA:11148"/>
        <dbReference type="ChEBI" id="CHEBI:15377"/>
        <dbReference type="ChEBI" id="CHEBI:15378"/>
        <dbReference type="ChEBI" id="CHEBI:15379"/>
        <dbReference type="ChEBI" id="CHEBI:29033"/>
        <dbReference type="ChEBI" id="CHEBI:29034"/>
        <dbReference type="EC" id="1.16.3.1"/>
    </reaction>
</comment>
<name>A0A914D0F3_9BILA</name>
<sequence>MQSFLETVGLTSPETTTTTMSTTTSQSQYFTRDDVALNNIARYFEIGGKIKCWKAKQLIKYMNQRGGRVVFNDITAPKKTEWGTSLEAFEYLLEYQKNVNKELLDLHTVATKNNDYQLCDFIETEFLHDMVKHLEELGWICTNLRRVGKGVGEYVFDEQYFKNLDKVGHTLKWLTECMKKLDVNDSCVGTVGKTGIVDRIGDLILL</sequence>
<feature type="region of interest" description="Disordered" evidence="6">
    <location>
        <begin position="1"/>
        <end position="23"/>
    </location>
</feature>
<dbReference type="Proteomes" id="UP000887540">
    <property type="component" value="Unplaced"/>
</dbReference>
<dbReference type="InterPro" id="IPR008331">
    <property type="entry name" value="Ferritin_DPS_dom"/>
</dbReference>
<protein>
    <recommendedName>
        <fullName evidence="5">Ferritin</fullName>
        <ecNumber evidence="5">1.16.3.1</ecNumber>
    </recommendedName>
</protein>
<dbReference type="InterPro" id="IPR012347">
    <property type="entry name" value="Ferritin-like"/>
</dbReference>
<evidence type="ECO:0000259" key="7">
    <source>
        <dbReference type="PROSITE" id="PS50905"/>
    </source>
</evidence>
<keyword evidence="3 5" id="KW-0479">Metal-binding</keyword>
<keyword evidence="8" id="KW-1185">Reference proteome</keyword>
<dbReference type="InterPro" id="IPR009040">
    <property type="entry name" value="Ferritin-like_diiron"/>
</dbReference>
<evidence type="ECO:0000313" key="8">
    <source>
        <dbReference type="Proteomes" id="UP000887540"/>
    </source>
</evidence>
<dbReference type="InterPro" id="IPR009078">
    <property type="entry name" value="Ferritin-like_SF"/>
</dbReference>
<dbReference type="PANTHER" id="PTHR11431:SF75">
    <property type="entry name" value="FERRITIN"/>
    <property type="match status" value="1"/>
</dbReference>
<dbReference type="GO" id="GO:0005737">
    <property type="term" value="C:cytoplasm"/>
    <property type="evidence" value="ECO:0007669"/>
    <property type="project" value="TreeGrafter"/>
</dbReference>